<dbReference type="EC" id="3.5.1.6" evidence="1"/>
<dbReference type="AlphaFoldDB" id="A0A829PRI8"/>
<evidence type="ECO:0000313" key="1">
    <source>
        <dbReference type="EMBL" id="ETZ89839.1"/>
    </source>
</evidence>
<evidence type="ECO:0000313" key="2">
    <source>
        <dbReference type="Proteomes" id="UP000019854"/>
    </source>
</evidence>
<dbReference type="InterPro" id="IPR036526">
    <property type="entry name" value="C-N_Hydrolase_sf"/>
</dbReference>
<accession>A0A829PRI8</accession>
<dbReference type="EMBL" id="JAOX01000001">
    <property type="protein sequence ID" value="ETZ89839.1"/>
    <property type="molecule type" value="Genomic_DNA"/>
</dbReference>
<dbReference type="SUPFAM" id="SSF56317">
    <property type="entry name" value="Carbon-nitrogen hydrolase"/>
    <property type="match status" value="1"/>
</dbReference>
<dbReference type="GO" id="GO:0003837">
    <property type="term" value="F:beta-ureidopropionase activity"/>
    <property type="evidence" value="ECO:0007669"/>
    <property type="project" value="UniProtKB-EC"/>
</dbReference>
<reference evidence="1 2" key="1">
    <citation type="submission" date="2014-01" db="EMBL/GenBank/DDBJ databases">
        <authorList>
            <person name="Zelazny A."/>
            <person name="Olivier K."/>
            <person name="Sampaio E.P."/>
            <person name="Holland S.M."/>
            <person name="Tallon L.J."/>
            <person name="Sadzewicz L.K."/>
            <person name="Sengamalay N."/>
            <person name="Fraser C.M."/>
            <person name="Hine E."/>
            <person name="Shefchek K.A."/>
            <person name="Das S.P."/>
            <person name="Shallom S.J."/>
            <person name="Agrawal S."/>
            <person name="Tettelin H."/>
        </authorList>
    </citation>
    <scope>NUCLEOTIDE SEQUENCE [LARGE SCALE GENOMIC DNA]</scope>
    <source>
        <strain evidence="1 2">MAB_030201_1075</strain>
    </source>
</reference>
<organism evidence="1 2">
    <name type="scientific">Mycobacteroides abscessus MAB_030201_1075</name>
    <dbReference type="NCBI Taxonomy" id="1335410"/>
    <lineage>
        <taxon>Bacteria</taxon>
        <taxon>Bacillati</taxon>
        <taxon>Actinomycetota</taxon>
        <taxon>Actinomycetes</taxon>
        <taxon>Mycobacteriales</taxon>
        <taxon>Mycobacteriaceae</taxon>
        <taxon>Mycobacteroides</taxon>
        <taxon>Mycobacteroides abscessus</taxon>
    </lineage>
</organism>
<keyword evidence="1" id="KW-0378">Hydrolase</keyword>
<name>A0A829PRI8_9MYCO</name>
<proteinExistence type="predicted"/>
<dbReference type="Proteomes" id="UP000019854">
    <property type="component" value="Unassembled WGS sequence"/>
</dbReference>
<comment type="caution">
    <text evidence="1">The sequence shown here is derived from an EMBL/GenBank/DDBJ whole genome shotgun (WGS) entry which is preliminary data.</text>
</comment>
<sequence length="53" mass="6181">MDPRGNYVGEIGSATDEEIVIRDLDLSLVRQVRDDWQFYRDRRPDTYGPIIAP</sequence>
<protein>
    <submittedName>
        <fullName evidence="1">Beta-alanine synthase domain protein</fullName>
        <ecNumber evidence="1">3.5.1.6</ecNumber>
    </submittedName>
</protein>
<dbReference type="Gene3D" id="3.60.110.10">
    <property type="entry name" value="Carbon-nitrogen hydrolase"/>
    <property type="match status" value="1"/>
</dbReference>
<gene>
    <name evidence="1" type="primary">pydC</name>
    <name evidence="1" type="ORF">L829_3417</name>
</gene>